<dbReference type="Proteomes" id="UP000664859">
    <property type="component" value="Unassembled WGS sequence"/>
</dbReference>
<organism evidence="2 3">
    <name type="scientific">Tribonema minus</name>
    <dbReference type="NCBI Taxonomy" id="303371"/>
    <lineage>
        <taxon>Eukaryota</taxon>
        <taxon>Sar</taxon>
        <taxon>Stramenopiles</taxon>
        <taxon>Ochrophyta</taxon>
        <taxon>PX clade</taxon>
        <taxon>Xanthophyceae</taxon>
        <taxon>Tribonematales</taxon>
        <taxon>Tribonemataceae</taxon>
        <taxon>Tribonema</taxon>
    </lineage>
</organism>
<evidence type="ECO:0000313" key="2">
    <source>
        <dbReference type="EMBL" id="KAG5184305.1"/>
    </source>
</evidence>
<protein>
    <submittedName>
        <fullName evidence="2">Uncharacterized protein</fullName>
    </submittedName>
</protein>
<dbReference type="EMBL" id="JAFCMP010000169">
    <property type="protein sequence ID" value="KAG5184305.1"/>
    <property type="molecule type" value="Genomic_DNA"/>
</dbReference>
<proteinExistence type="predicted"/>
<comment type="caution">
    <text evidence="2">The sequence shown here is derived from an EMBL/GenBank/DDBJ whole genome shotgun (WGS) entry which is preliminary data.</text>
</comment>
<evidence type="ECO:0000256" key="1">
    <source>
        <dbReference type="SAM" id="MobiDB-lite"/>
    </source>
</evidence>
<keyword evidence="3" id="KW-1185">Reference proteome</keyword>
<feature type="region of interest" description="Disordered" evidence="1">
    <location>
        <begin position="195"/>
        <end position="232"/>
    </location>
</feature>
<gene>
    <name evidence="2" type="ORF">JKP88DRAFT_255485</name>
</gene>
<accession>A0A835YZK2</accession>
<dbReference type="AlphaFoldDB" id="A0A835YZK2"/>
<name>A0A835YZK2_9STRA</name>
<sequence length="260" mass="27048">MAAAAAAAAELQLTAGALHTGPGTLLAGIATAVRTAPEDVVYVPLLNFKLNSESGLGAVMAAGPTPWLEVEASPTGVLGGMRWEATLHIAPETTTLSLVSNDPLPLPLHFSACGARDYFALSQLLYRPDAAGPGSCGFKVTVEDSANGAYGGDAGSQVPGGAGQELPLKFGDEKLSNFNSEYFLLEQEEFRSLQQRLKSEQQQQRVRGGRGRSGVGCNCGSDGHNSKSSSRMHAVADVGGSRCCRIVNSINSLAHNQLPP</sequence>
<evidence type="ECO:0000313" key="3">
    <source>
        <dbReference type="Proteomes" id="UP000664859"/>
    </source>
</evidence>
<feature type="compositionally biased region" description="Low complexity" evidence="1">
    <location>
        <begin position="195"/>
        <end position="206"/>
    </location>
</feature>
<reference evidence="2" key="1">
    <citation type="submission" date="2021-02" db="EMBL/GenBank/DDBJ databases">
        <title>First Annotated Genome of the Yellow-green Alga Tribonema minus.</title>
        <authorList>
            <person name="Mahan K.M."/>
        </authorList>
    </citation>
    <scope>NUCLEOTIDE SEQUENCE</scope>
    <source>
        <strain evidence="2">UTEX B ZZ1240</strain>
    </source>
</reference>